<reference evidence="2 3" key="1">
    <citation type="submission" date="2015-11" db="EMBL/GenBank/DDBJ databases">
        <title>Expanding the genomic diversity of Burkholderia species for the development of highly accurate diagnostics.</title>
        <authorList>
            <person name="Sahl J."/>
            <person name="Keim P."/>
            <person name="Wagner D."/>
        </authorList>
    </citation>
    <scope>NUCLEOTIDE SEQUENCE [LARGE SCALE GENOMIC DNA]</scope>
    <source>
        <strain evidence="2 3">MSMB2167WGS</strain>
    </source>
</reference>
<dbReference type="AlphaFoldDB" id="A0A107FU92"/>
<feature type="compositionally biased region" description="Basic and acidic residues" evidence="1">
    <location>
        <begin position="49"/>
        <end position="63"/>
    </location>
</feature>
<gene>
    <name evidence="2" type="ORF">WL73_27980</name>
</gene>
<comment type="caution">
    <text evidence="2">The sequence shown here is derived from an EMBL/GenBank/DDBJ whole genome shotgun (WGS) entry which is preliminary data.</text>
</comment>
<evidence type="ECO:0000313" key="3">
    <source>
        <dbReference type="Proteomes" id="UP000062998"/>
    </source>
</evidence>
<proteinExistence type="predicted"/>
<dbReference type="EMBL" id="LPIX01000105">
    <property type="protein sequence ID" value="KWD92712.1"/>
    <property type="molecule type" value="Genomic_DNA"/>
</dbReference>
<protein>
    <submittedName>
        <fullName evidence="2">Uncharacterized protein</fullName>
    </submittedName>
</protein>
<feature type="region of interest" description="Disordered" evidence="1">
    <location>
        <begin position="43"/>
        <end position="111"/>
    </location>
</feature>
<organism evidence="2 3">
    <name type="scientific">Burkholderia ubonensis</name>
    <dbReference type="NCBI Taxonomy" id="101571"/>
    <lineage>
        <taxon>Bacteria</taxon>
        <taxon>Pseudomonadati</taxon>
        <taxon>Pseudomonadota</taxon>
        <taxon>Betaproteobacteria</taxon>
        <taxon>Burkholderiales</taxon>
        <taxon>Burkholderiaceae</taxon>
        <taxon>Burkholderia</taxon>
        <taxon>Burkholderia cepacia complex</taxon>
    </lineage>
</organism>
<name>A0A107FU92_9BURK</name>
<dbReference type="Proteomes" id="UP000062998">
    <property type="component" value="Unassembled WGS sequence"/>
</dbReference>
<evidence type="ECO:0000256" key="1">
    <source>
        <dbReference type="SAM" id="MobiDB-lite"/>
    </source>
</evidence>
<accession>A0A107FU92</accession>
<sequence>MHPRGGAAPALTRVTRFARIDAHHDALHDLLHQMPMMNLYRHEARHRHESGAAHRQQERERRHGFAGAGAEPRADHSQRAPHRAARAPASRGRRAGETHRPAPAHVWRSPG</sequence>
<evidence type="ECO:0000313" key="2">
    <source>
        <dbReference type="EMBL" id="KWD92712.1"/>
    </source>
</evidence>